<evidence type="ECO:0000256" key="1">
    <source>
        <dbReference type="SAM" id="MobiDB-lite"/>
    </source>
</evidence>
<gene>
    <name evidence="2" type="ORF">M0R45_019319</name>
</gene>
<name>A0AAW1X7K4_RUBAR</name>
<evidence type="ECO:0000313" key="2">
    <source>
        <dbReference type="EMBL" id="KAK9932069.1"/>
    </source>
</evidence>
<comment type="caution">
    <text evidence="2">The sequence shown here is derived from an EMBL/GenBank/DDBJ whole genome shotgun (WGS) entry which is preliminary data.</text>
</comment>
<dbReference type="EMBL" id="JBEDUW010000004">
    <property type="protein sequence ID" value="KAK9932069.1"/>
    <property type="molecule type" value="Genomic_DNA"/>
</dbReference>
<proteinExistence type="predicted"/>
<feature type="compositionally biased region" description="Polar residues" evidence="1">
    <location>
        <begin position="318"/>
        <end position="336"/>
    </location>
</feature>
<keyword evidence="3" id="KW-1185">Reference proteome</keyword>
<evidence type="ECO:0000313" key="3">
    <source>
        <dbReference type="Proteomes" id="UP001457282"/>
    </source>
</evidence>
<dbReference type="Proteomes" id="UP001457282">
    <property type="component" value="Unassembled WGS sequence"/>
</dbReference>
<sequence length="336" mass="38189">MTSTQRCDRMNKNLKAGIGTYSKIYEILPRIERTLKRMRNDARKDDFNCSNSTPVLATHMRSLEDKMAKLMTHDMYLVARKQIKHEKDYYVTRRFPFAASIAFYLTSYKRPERHYHPPRLIDLQALDKGSKSSVSKLCPMHNRSDQSLQMVRCAALSSECNTICYGGSLSSKGYAIVSKELAKVKVLAERYRMEHKEARSSINPPSQNPKNVVRDPVICRSKKAKQHEDGAAAEPSRIDRHCTYCSCIGHNKRTCPKRKADETTAKNNTTRPPRHMENVNHILSEGITQSLMQSTATNSAFDFRGRGGDQQGYGQCGELSTSYRSHDLSTPQTSQQ</sequence>
<dbReference type="AlphaFoldDB" id="A0AAW1X7K4"/>
<protein>
    <submittedName>
        <fullName evidence="2">Uncharacterized protein</fullName>
    </submittedName>
</protein>
<feature type="region of interest" description="Disordered" evidence="1">
    <location>
        <begin position="302"/>
        <end position="336"/>
    </location>
</feature>
<organism evidence="2 3">
    <name type="scientific">Rubus argutus</name>
    <name type="common">Southern blackberry</name>
    <dbReference type="NCBI Taxonomy" id="59490"/>
    <lineage>
        <taxon>Eukaryota</taxon>
        <taxon>Viridiplantae</taxon>
        <taxon>Streptophyta</taxon>
        <taxon>Embryophyta</taxon>
        <taxon>Tracheophyta</taxon>
        <taxon>Spermatophyta</taxon>
        <taxon>Magnoliopsida</taxon>
        <taxon>eudicotyledons</taxon>
        <taxon>Gunneridae</taxon>
        <taxon>Pentapetalae</taxon>
        <taxon>rosids</taxon>
        <taxon>fabids</taxon>
        <taxon>Rosales</taxon>
        <taxon>Rosaceae</taxon>
        <taxon>Rosoideae</taxon>
        <taxon>Rosoideae incertae sedis</taxon>
        <taxon>Rubus</taxon>
    </lineage>
</organism>
<reference evidence="2 3" key="1">
    <citation type="journal article" date="2023" name="G3 (Bethesda)">
        <title>A chromosome-length genome assembly and annotation of blackberry (Rubus argutus, cv. 'Hillquist').</title>
        <authorList>
            <person name="Bruna T."/>
            <person name="Aryal R."/>
            <person name="Dudchenko O."/>
            <person name="Sargent D.J."/>
            <person name="Mead D."/>
            <person name="Buti M."/>
            <person name="Cavallini A."/>
            <person name="Hytonen T."/>
            <person name="Andres J."/>
            <person name="Pham M."/>
            <person name="Weisz D."/>
            <person name="Mascagni F."/>
            <person name="Usai G."/>
            <person name="Natali L."/>
            <person name="Bassil N."/>
            <person name="Fernandez G.E."/>
            <person name="Lomsadze A."/>
            <person name="Armour M."/>
            <person name="Olukolu B."/>
            <person name="Poorten T."/>
            <person name="Britton C."/>
            <person name="Davik J."/>
            <person name="Ashrafi H."/>
            <person name="Aiden E.L."/>
            <person name="Borodovsky M."/>
            <person name="Worthington M."/>
        </authorList>
    </citation>
    <scope>NUCLEOTIDE SEQUENCE [LARGE SCALE GENOMIC DNA]</scope>
    <source>
        <strain evidence="2">PI 553951</strain>
    </source>
</reference>
<accession>A0AAW1X7K4</accession>